<organism evidence="1 2">
    <name type="scientific">Linnemannia schmuckeri</name>
    <dbReference type="NCBI Taxonomy" id="64567"/>
    <lineage>
        <taxon>Eukaryota</taxon>
        <taxon>Fungi</taxon>
        <taxon>Fungi incertae sedis</taxon>
        <taxon>Mucoromycota</taxon>
        <taxon>Mortierellomycotina</taxon>
        <taxon>Mortierellomycetes</taxon>
        <taxon>Mortierellales</taxon>
        <taxon>Mortierellaceae</taxon>
        <taxon>Linnemannia</taxon>
    </lineage>
</organism>
<keyword evidence="2" id="KW-1185">Reference proteome</keyword>
<protein>
    <submittedName>
        <fullName evidence="1">Uncharacterized protein</fullName>
    </submittedName>
</protein>
<evidence type="ECO:0000313" key="2">
    <source>
        <dbReference type="Proteomes" id="UP000748756"/>
    </source>
</evidence>
<evidence type="ECO:0000313" key="1">
    <source>
        <dbReference type="EMBL" id="KAF9137858.1"/>
    </source>
</evidence>
<accession>A0A9P5V6C3</accession>
<dbReference type="OrthoDB" id="2359715at2759"/>
<dbReference type="EMBL" id="JAAAUQ010001522">
    <property type="protein sequence ID" value="KAF9137858.1"/>
    <property type="molecule type" value="Genomic_DNA"/>
</dbReference>
<comment type="caution">
    <text evidence="1">The sequence shown here is derived from an EMBL/GenBank/DDBJ whole genome shotgun (WGS) entry which is preliminary data.</text>
</comment>
<reference evidence="1" key="1">
    <citation type="journal article" date="2020" name="Fungal Divers.">
        <title>Resolving the Mortierellaceae phylogeny through synthesis of multi-gene phylogenetics and phylogenomics.</title>
        <authorList>
            <person name="Vandepol N."/>
            <person name="Liber J."/>
            <person name="Desiro A."/>
            <person name="Na H."/>
            <person name="Kennedy M."/>
            <person name="Barry K."/>
            <person name="Grigoriev I.V."/>
            <person name="Miller A.N."/>
            <person name="O'Donnell K."/>
            <person name="Stajich J.E."/>
            <person name="Bonito G."/>
        </authorList>
    </citation>
    <scope>NUCLEOTIDE SEQUENCE</scope>
    <source>
        <strain evidence="1">NRRL 6426</strain>
    </source>
</reference>
<sequence>TSEKPVYASACYTISYMVWRKMESVRIDPPPNALCTIYQDESCELAVTHGSDVIPVPRRANTIRCEVLK</sequence>
<dbReference type="AlphaFoldDB" id="A0A9P5V6C3"/>
<feature type="non-terminal residue" evidence="1">
    <location>
        <position position="1"/>
    </location>
</feature>
<gene>
    <name evidence="1" type="ORF">BG015_002588</name>
</gene>
<name>A0A9P5V6C3_9FUNG</name>
<dbReference type="Proteomes" id="UP000748756">
    <property type="component" value="Unassembled WGS sequence"/>
</dbReference>
<proteinExistence type="predicted"/>